<dbReference type="InterPro" id="IPR036505">
    <property type="entry name" value="Amidase/PGRP_sf"/>
</dbReference>
<evidence type="ECO:0000259" key="3">
    <source>
        <dbReference type="Pfam" id="PF01510"/>
    </source>
</evidence>
<dbReference type="EMBL" id="BK015545">
    <property type="protein sequence ID" value="DAE12231.1"/>
    <property type="molecule type" value="Genomic_DNA"/>
</dbReference>
<evidence type="ECO:0000256" key="1">
    <source>
        <dbReference type="ARBA" id="ARBA00022529"/>
    </source>
</evidence>
<keyword evidence="1" id="KW-0929">Antimicrobial</keyword>
<reference evidence="4" key="1">
    <citation type="journal article" date="2021" name="Proc. Natl. Acad. Sci. U.S.A.">
        <title>A Catalog of Tens of Thousands of Viruses from Human Metagenomes Reveals Hidden Associations with Chronic Diseases.</title>
        <authorList>
            <person name="Tisza M.J."/>
            <person name="Buck C.B."/>
        </authorList>
    </citation>
    <scope>NUCLEOTIDE SEQUENCE</scope>
    <source>
        <strain evidence="4">CtuAx8</strain>
    </source>
</reference>
<organism evidence="4">
    <name type="scientific">Myoviridae sp. ctuAx8</name>
    <dbReference type="NCBI Taxonomy" id="2825199"/>
    <lineage>
        <taxon>Viruses</taxon>
        <taxon>Duplodnaviria</taxon>
        <taxon>Heunggongvirae</taxon>
        <taxon>Uroviricota</taxon>
        <taxon>Caudoviricetes</taxon>
    </lineage>
</organism>
<dbReference type="Pfam" id="PF01510">
    <property type="entry name" value="Amidase_2"/>
    <property type="match status" value="1"/>
</dbReference>
<dbReference type="InterPro" id="IPR002502">
    <property type="entry name" value="Amidase_domain"/>
</dbReference>
<dbReference type="GO" id="GO:0042742">
    <property type="term" value="P:defense response to bacterium"/>
    <property type="evidence" value="ECO:0007669"/>
    <property type="project" value="UniProtKB-KW"/>
</dbReference>
<protein>
    <submittedName>
        <fullName evidence="4">N-acetylmuramoyl-L-alanine amidase</fullName>
    </submittedName>
</protein>
<sequence>MWMTNISLSDLNDYCSRAVGSINKIYLHWTAGRYNQQFDDYHINIDGSGNIYIDGELTDHKNHTWMRNSGAVGISLDCAYNAQWVNNLGNYPPTDAQIETLAQVVAVLCVDLGLTASISNVLTHAEAADNMDGWYAHEPYGPNSTCERWDLWVVREGDEAGSGGDVIRMKAKYYAQQWGSNI</sequence>
<evidence type="ECO:0000256" key="2">
    <source>
        <dbReference type="ARBA" id="ARBA00022638"/>
    </source>
</evidence>
<dbReference type="GO" id="GO:0001897">
    <property type="term" value="P:symbiont-mediated cytolysis of host cell"/>
    <property type="evidence" value="ECO:0007669"/>
    <property type="project" value="UniProtKB-ARBA"/>
</dbReference>
<dbReference type="SUPFAM" id="SSF55846">
    <property type="entry name" value="N-acetylmuramoyl-L-alanine amidase-like"/>
    <property type="match status" value="1"/>
</dbReference>
<dbReference type="GO" id="GO:0008745">
    <property type="term" value="F:N-acetylmuramoyl-L-alanine amidase activity"/>
    <property type="evidence" value="ECO:0007669"/>
    <property type="project" value="InterPro"/>
</dbReference>
<keyword evidence="2" id="KW-0081">Bacteriolytic enzyme</keyword>
<dbReference type="Gene3D" id="3.40.80.10">
    <property type="entry name" value="Peptidoglycan recognition protein-like"/>
    <property type="match status" value="1"/>
</dbReference>
<accession>A0A8S5PYW3</accession>
<feature type="domain" description="N-acetylmuramoyl-L-alanine amidase" evidence="3">
    <location>
        <begin position="21"/>
        <end position="128"/>
    </location>
</feature>
<name>A0A8S5PYW3_9CAUD</name>
<dbReference type="GO" id="GO:0009253">
    <property type="term" value="P:peptidoglycan catabolic process"/>
    <property type="evidence" value="ECO:0007669"/>
    <property type="project" value="InterPro"/>
</dbReference>
<evidence type="ECO:0000313" key="4">
    <source>
        <dbReference type="EMBL" id="DAE12231.1"/>
    </source>
</evidence>
<proteinExistence type="predicted"/>